<sequence length="166" mass="17220">MDIFAAIPWPTVKFICGWHRLYSSDRKWQTLSIDGFSPPNLCLSNTMRFTNVILPLATVATSTLALNTNSPVSSSIASLAGSPSGYVQVSSPSVAPFYAVSSATAAIASTDNGVRYSNSTARTTSTTSIGSISLTTSKPAAYTGGADALTAGQWMGFAALLGLLVL</sequence>
<keyword evidence="2" id="KW-1185">Reference proteome</keyword>
<reference evidence="1" key="1">
    <citation type="journal article" date="2020" name="Stud. Mycol.">
        <title>101 Dothideomycetes genomes: a test case for predicting lifestyles and emergence of pathogens.</title>
        <authorList>
            <person name="Haridas S."/>
            <person name="Albert R."/>
            <person name="Binder M."/>
            <person name="Bloem J."/>
            <person name="Labutti K."/>
            <person name="Salamov A."/>
            <person name="Andreopoulos B."/>
            <person name="Baker S."/>
            <person name="Barry K."/>
            <person name="Bills G."/>
            <person name="Bluhm B."/>
            <person name="Cannon C."/>
            <person name="Castanera R."/>
            <person name="Culley D."/>
            <person name="Daum C."/>
            <person name="Ezra D."/>
            <person name="Gonzalez J."/>
            <person name="Henrissat B."/>
            <person name="Kuo A."/>
            <person name="Liang C."/>
            <person name="Lipzen A."/>
            <person name="Lutzoni F."/>
            <person name="Magnuson J."/>
            <person name="Mondo S."/>
            <person name="Nolan M."/>
            <person name="Ohm R."/>
            <person name="Pangilinan J."/>
            <person name="Park H.-J."/>
            <person name="Ramirez L."/>
            <person name="Alfaro M."/>
            <person name="Sun H."/>
            <person name="Tritt A."/>
            <person name="Yoshinaga Y."/>
            <person name="Zwiers L.-H."/>
            <person name="Turgeon B."/>
            <person name="Goodwin S."/>
            <person name="Spatafora J."/>
            <person name="Crous P."/>
            <person name="Grigoriev I."/>
        </authorList>
    </citation>
    <scope>NUCLEOTIDE SEQUENCE</scope>
    <source>
        <strain evidence="1">CBS 260.36</strain>
    </source>
</reference>
<dbReference type="AlphaFoldDB" id="A0A9P4MJL0"/>
<dbReference type="EMBL" id="ML996087">
    <property type="protein sequence ID" value="KAF2152174.1"/>
    <property type="molecule type" value="Genomic_DNA"/>
</dbReference>
<evidence type="ECO:0000313" key="1">
    <source>
        <dbReference type="EMBL" id="KAF2152174.1"/>
    </source>
</evidence>
<dbReference type="OrthoDB" id="3065412at2759"/>
<protein>
    <submittedName>
        <fullName evidence="1">Uncharacterized protein</fullName>
    </submittedName>
</protein>
<dbReference type="Proteomes" id="UP000799439">
    <property type="component" value="Unassembled WGS sequence"/>
</dbReference>
<gene>
    <name evidence="1" type="ORF">K461DRAFT_269222</name>
</gene>
<evidence type="ECO:0000313" key="2">
    <source>
        <dbReference type="Proteomes" id="UP000799439"/>
    </source>
</evidence>
<name>A0A9P4MJL0_9PEZI</name>
<accession>A0A9P4MJL0</accession>
<proteinExistence type="predicted"/>
<comment type="caution">
    <text evidence="1">The sequence shown here is derived from an EMBL/GenBank/DDBJ whole genome shotgun (WGS) entry which is preliminary data.</text>
</comment>
<organism evidence="1 2">
    <name type="scientific">Myriangium duriaei CBS 260.36</name>
    <dbReference type="NCBI Taxonomy" id="1168546"/>
    <lineage>
        <taxon>Eukaryota</taxon>
        <taxon>Fungi</taxon>
        <taxon>Dikarya</taxon>
        <taxon>Ascomycota</taxon>
        <taxon>Pezizomycotina</taxon>
        <taxon>Dothideomycetes</taxon>
        <taxon>Dothideomycetidae</taxon>
        <taxon>Myriangiales</taxon>
        <taxon>Myriangiaceae</taxon>
        <taxon>Myriangium</taxon>
    </lineage>
</organism>